<dbReference type="PANTHER" id="PTHR36437:SF2">
    <property type="entry name" value="GLYOXALASE_BLEOMYCIN RESISTANCE PROTEIN_DIOXYGENASE"/>
    <property type="match status" value="1"/>
</dbReference>
<evidence type="ECO:0000259" key="1">
    <source>
        <dbReference type="PROSITE" id="PS51819"/>
    </source>
</evidence>
<comment type="caution">
    <text evidence="2">The sequence shown here is derived from an EMBL/GenBank/DDBJ whole genome shotgun (WGS) entry which is preliminary data.</text>
</comment>
<dbReference type="InterPro" id="IPR029068">
    <property type="entry name" value="Glyas_Bleomycin-R_OHBP_Dase"/>
</dbReference>
<dbReference type="Proteomes" id="UP000183529">
    <property type="component" value="Unassembled WGS sequence"/>
</dbReference>
<evidence type="ECO:0000313" key="2">
    <source>
        <dbReference type="EMBL" id="SEI87094.1"/>
    </source>
</evidence>
<dbReference type="InterPro" id="IPR004360">
    <property type="entry name" value="Glyas_Fos-R_dOase_dom"/>
</dbReference>
<dbReference type="PANTHER" id="PTHR36437">
    <property type="entry name" value="GLYOXALASE/BLEOMYCIN RESISTANCE PROTEIN/DIOXYGENASE"/>
    <property type="match status" value="1"/>
</dbReference>
<accession>A0AAQ1JS01</accession>
<protein>
    <submittedName>
        <fullName evidence="2">Catechol 2,3-dioxygenase</fullName>
    </submittedName>
</protein>
<dbReference type="SUPFAM" id="SSF54593">
    <property type="entry name" value="Glyoxalase/Bleomycin resistance protein/Dihydroxybiphenyl dioxygenase"/>
    <property type="match status" value="1"/>
</dbReference>
<dbReference type="AlphaFoldDB" id="A0AAQ1JS01"/>
<sequence length="144" mass="15800">MNQGNKHGAQQGVNVVGIYVDDQDAALAFYVDKLGFRVHTDVRNGAYRWLTVQHPEQPSFQLGLFTPGPPVHDEATAQTLRAMVAKGAMPPLVLAVADCRALYAQWSARGVEFTQEPTERYGNIDAGFRDPAGNGWKMIQSAKN</sequence>
<name>A0AAQ1JS01_9BURK</name>
<proteinExistence type="predicted"/>
<reference evidence="2 3" key="1">
    <citation type="submission" date="2016-10" db="EMBL/GenBank/DDBJ databases">
        <authorList>
            <person name="Varghese N."/>
            <person name="Submissions S."/>
        </authorList>
    </citation>
    <scope>NUCLEOTIDE SEQUENCE [LARGE SCALE GENOMIC DNA]</scope>
    <source>
        <strain evidence="2 3">LMG 22274</strain>
    </source>
</reference>
<gene>
    <name evidence="2" type="ORF">SAMN05216550_101243</name>
</gene>
<dbReference type="Pfam" id="PF00903">
    <property type="entry name" value="Glyoxalase"/>
    <property type="match status" value="1"/>
</dbReference>
<dbReference type="CDD" id="cd07263">
    <property type="entry name" value="VOC_like"/>
    <property type="match status" value="1"/>
</dbReference>
<dbReference type="Gene3D" id="3.10.180.10">
    <property type="entry name" value="2,3-Dihydroxybiphenyl 1,2-Dioxygenase, domain 1"/>
    <property type="match status" value="1"/>
</dbReference>
<dbReference type="PROSITE" id="PS51819">
    <property type="entry name" value="VOC"/>
    <property type="match status" value="1"/>
</dbReference>
<evidence type="ECO:0000313" key="3">
    <source>
        <dbReference type="Proteomes" id="UP000183529"/>
    </source>
</evidence>
<dbReference type="RefSeq" id="WP_074981175.1">
    <property type="nucleotide sequence ID" value="NZ_CADFGN010000005.1"/>
</dbReference>
<dbReference type="EMBL" id="FNZM01000001">
    <property type="protein sequence ID" value="SEI87094.1"/>
    <property type="molecule type" value="Genomic_DNA"/>
</dbReference>
<feature type="domain" description="VOC" evidence="1">
    <location>
        <begin position="12"/>
        <end position="141"/>
    </location>
</feature>
<organism evidence="2 3">
    <name type="scientific">Paraburkholderia tropica</name>
    <dbReference type="NCBI Taxonomy" id="92647"/>
    <lineage>
        <taxon>Bacteria</taxon>
        <taxon>Pseudomonadati</taxon>
        <taxon>Pseudomonadota</taxon>
        <taxon>Betaproteobacteria</taxon>
        <taxon>Burkholderiales</taxon>
        <taxon>Burkholderiaceae</taxon>
        <taxon>Paraburkholderia</taxon>
    </lineage>
</organism>
<dbReference type="InterPro" id="IPR037523">
    <property type="entry name" value="VOC_core"/>
</dbReference>